<proteinExistence type="predicted"/>
<dbReference type="STRING" id="63737.Npun_R0135"/>
<dbReference type="EnsemblBacteria" id="ACC78935">
    <property type="protein sequence ID" value="ACC78935"/>
    <property type="gene ID" value="Npun_R0135"/>
</dbReference>
<dbReference type="Proteomes" id="UP000001191">
    <property type="component" value="Chromosome"/>
</dbReference>
<sequence>MDIIRDVLDNQLVDSNQRKLGKVDGIVMELRDGEPPRLIYIETGMITLARRIHPRLGRWVAAIENSWGAKHSEPFRIPLSKVRDVGIDVEVEIEAEATPALAYEKWLREQIIERIPGAEHGNS</sequence>
<gene>
    <name evidence="1" type="ordered locus">Npun_R0135</name>
</gene>
<organism evidence="1 2">
    <name type="scientific">Nostoc punctiforme (strain ATCC 29133 / PCC 73102)</name>
    <dbReference type="NCBI Taxonomy" id="63737"/>
    <lineage>
        <taxon>Bacteria</taxon>
        <taxon>Bacillati</taxon>
        <taxon>Cyanobacteriota</taxon>
        <taxon>Cyanophyceae</taxon>
        <taxon>Nostocales</taxon>
        <taxon>Nostocaceae</taxon>
        <taxon>Nostoc</taxon>
    </lineage>
</organism>
<evidence type="ECO:0000313" key="1">
    <source>
        <dbReference type="EMBL" id="ACC78935.1"/>
    </source>
</evidence>
<dbReference type="RefSeq" id="WP_012406964.1">
    <property type="nucleotide sequence ID" value="NC_010628.1"/>
</dbReference>
<evidence type="ECO:0008006" key="3">
    <source>
        <dbReference type="Google" id="ProtNLM"/>
    </source>
</evidence>
<reference evidence="1 2" key="2">
    <citation type="journal article" date="2013" name="Plant Physiol.">
        <title>A Nostoc punctiforme Sugar Transporter Necessary to Establish a Cyanobacterium-Plant Symbiosis.</title>
        <authorList>
            <person name="Ekman M."/>
            <person name="Picossi S."/>
            <person name="Campbell E.L."/>
            <person name="Meeks J.C."/>
            <person name="Flores E."/>
        </authorList>
    </citation>
    <scope>NUCLEOTIDE SEQUENCE [LARGE SCALE GENOMIC DNA]</scope>
    <source>
        <strain evidence="2">ATCC 29133 / PCC 73102</strain>
    </source>
</reference>
<evidence type="ECO:0000313" key="2">
    <source>
        <dbReference type="Proteomes" id="UP000001191"/>
    </source>
</evidence>
<reference evidence="2" key="1">
    <citation type="submission" date="2008-04" db="EMBL/GenBank/DDBJ databases">
        <title>Complete sequence of chromosome of Nostoc punctiforme ATCC 29133.</title>
        <authorList>
            <consortium name="US DOE Joint Genome Institute"/>
            <person name="Copeland A."/>
            <person name="Lucas S."/>
            <person name="Lapidus A."/>
            <person name="Glavina del Rio T."/>
            <person name="Dalin E."/>
            <person name="Tice H."/>
            <person name="Pitluck S."/>
            <person name="Chain P."/>
            <person name="Malfatti S."/>
            <person name="Shin M."/>
            <person name="Vergez L."/>
            <person name="Schmutz J."/>
            <person name="Larimer F."/>
            <person name="Land M."/>
            <person name="Hauser L."/>
            <person name="Kyrpides N."/>
            <person name="Kim E."/>
            <person name="Meeks J.C."/>
            <person name="Elhai J."/>
            <person name="Campbell E.L."/>
            <person name="Thiel T."/>
            <person name="Longmire J."/>
            <person name="Potts M."/>
            <person name="Atlas R."/>
        </authorList>
    </citation>
    <scope>NUCLEOTIDE SEQUENCE [LARGE SCALE GENOMIC DNA]</scope>
    <source>
        <strain evidence="2">ATCC 29133 / PCC 73102</strain>
    </source>
</reference>
<dbReference type="HOGENOM" id="CLU_155175_0_0_3"/>
<dbReference type="KEGG" id="npu:Npun_R0135"/>
<dbReference type="eggNOG" id="COG1873">
    <property type="taxonomic scope" value="Bacteria"/>
</dbReference>
<accession>B2J3K5</accession>
<name>B2J3K5_NOSP7</name>
<protein>
    <recommendedName>
        <fullName evidence="3">PRC-barrel domain-containing protein</fullName>
    </recommendedName>
</protein>
<dbReference type="AlphaFoldDB" id="B2J3K5"/>
<dbReference type="EMBL" id="CP001037">
    <property type="protein sequence ID" value="ACC78935.1"/>
    <property type="molecule type" value="Genomic_DNA"/>
</dbReference>
<keyword evidence="2" id="KW-1185">Reference proteome</keyword>
<dbReference type="OrthoDB" id="9804685at2"/>